<dbReference type="Proteomes" id="UP000249218">
    <property type="component" value="Unassembled WGS sequence"/>
</dbReference>
<dbReference type="EMBL" id="KZ149986">
    <property type="protein sequence ID" value="PZC75674.1"/>
    <property type="molecule type" value="Genomic_DNA"/>
</dbReference>
<proteinExistence type="predicted"/>
<sequence>MRVSGGQERYCFRSCRPFLDPTISGLKEPERPINSFVTHPGHANRINLTLKKAQTKLKHSSHIQEGTT</sequence>
<name>A0A2W1BPY8_HELAM</name>
<organism evidence="1 2">
    <name type="scientific">Helicoverpa armigera</name>
    <name type="common">Cotton bollworm</name>
    <name type="synonym">Heliothis armigera</name>
    <dbReference type="NCBI Taxonomy" id="29058"/>
    <lineage>
        <taxon>Eukaryota</taxon>
        <taxon>Metazoa</taxon>
        <taxon>Ecdysozoa</taxon>
        <taxon>Arthropoda</taxon>
        <taxon>Hexapoda</taxon>
        <taxon>Insecta</taxon>
        <taxon>Pterygota</taxon>
        <taxon>Neoptera</taxon>
        <taxon>Endopterygota</taxon>
        <taxon>Lepidoptera</taxon>
        <taxon>Glossata</taxon>
        <taxon>Ditrysia</taxon>
        <taxon>Noctuoidea</taxon>
        <taxon>Noctuidae</taxon>
        <taxon>Heliothinae</taxon>
        <taxon>Helicoverpa</taxon>
    </lineage>
</organism>
<reference evidence="1 2" key="1">
    <citation type="journal article" date="2017" name="BMC Biol.">
        <title>Genomic innovations, transcriptional plasticity and gene loss underlying the evolution and divergence of two highly polyphagous and invasive Helicoverpa pest species.</title>
        <authorList>
            <person name="Pearce S.L."/>
            <person name="Clarke D.F."/>
            <person name="East P.D."/>
            <person name="Elfekih S."/>
            <person name="Gordon K.H."/>
            <person name="Jermiin L.S."/>
            <person name="McGaughran A."/>
            <person name="Oakeshott J.G."/>
            <person name="Papanikolaou A."/>
            <person name="Perera O.P."/>
            <person name="Rane R.V."/>
            <person name="Richards S."/>
            <person name="Tay W.T."/>
            <person name="Walsh T.K."/>
            <person name="Anderson A."/>
            <person name="Anderson C.J."/>
            <person name="Asgari S."/>
            <person name="Board P.G."/>
            <person name="Bretschneider A."/>
            <person name="Campbell P.M."/>
            <person name="Chertemps T."/>
            <person name="Christeller J.T."/>
            <person name="Coppin C.W."/>
            <person name="Downes S.J."/>
            <person name="Duan G."/>
            <person name="Farnsworth C.A."/>
            <person name="Good R.T."/>
            <person name="Han L.B."/>
            <person name="Han Y.C."/>
            <person name="Hatje K."/>
            <person name="Horne I."/>
            <person name="Huang Y.P."/>
            <person name="Hughes D.S."/>
            <person name="Jacquin-Joly E."/>
            <person name="James W."/>
            <person name="Jhangiani S."/>
            <person name="Kollmar M."/>
            <person name="Kuwar S.S."/>
            <person name="Li S."/>
            <person name="Liu N.Y."/>
            <person name="Maibeche M.T."/>
            <person name="Miller J.R."/>
            <person name="Montagne N."/>
            <person name="Perry T."/>
            <person name="Qu J."/>
            <person name="Song S.V."/>
            <person name="Sutton G.G."/>
            <person name="Vogel H."/>
            <person name="Walenz B.P."/>
            <person name="Xu W."/>
            <person name="Zhang H.J."/>
            <person name="Zou Z."/>
            <person name="Batterham P."/>
            <person name="Edwards O.R."/>
            <person name="Feyereisen R."/>
            <person name="Gibbs R.A."/>
            <person name="Heckel D.G."/>
            <person name="McGrath A."/>
            <person name="Robin C."/>
            <person name="Scherer S.E."/>
            <person name="Worley K.C."/>
            <person name="Wu Y.D."/>
        </authorList>
    </citation>
    <scope>NUCLEOTIDE SEQUENCE [LARGE SCALE GENOMIC DNA]</scope>
    <source>
        <strain evidence="1">Harm_GR_Male_#8</strain>
        <tissue evidence="1">Whole organism</tissue>
    </source>
</reference>
<evidence type="ECO:0000313" key="1">
    <source>
        <dbReference type="EMBL" id="PZC75674.1"/>
    </source>
</evidence>
<protein>
    <submittedName>
        <fullName evidence="1">Uncharacterized protein</fullName>
    </submittedName>
</protein>
<dbReference type="AlphaFoldDB" id="A0A2W1BPY8"/>
<keyword evidence="2" id="KW-1185">Reference proteome</keyword>
<gene>
    <name evidence="1" type="primary">HaOG205744</name>
    <name evidence="1" type="ORF">B5X24_HaOG205744</name>
</gene>
<evidence type="ECO:0000313" key="2">
    <source>
        <dbReference type="Proteomes" id="UP000249218"/>
    </source>
</evidence>
<accession>A0A2W1BPY8</accession>